<dbReference type="PROSITE" id="PS00237">
    <property type="entry name" value="G_PROTEIN_RECEP_F1_1"/>
    <property type="match status" value="1"/>
</dbReference>
<dbReference type="PANTHER" id="PTHR24241">
    <property type="entry name" value="NEUROPEPTIDE RECEPTOR-RELATED G-PROTEIN COUPLED RECEPTOR"/>
    <property type="match status" value="1"/>
</dbReference>
<sequence>MSDTADVAITTSNVILIITCIVGNFFVCVVVMKNREMRTPINYLLVNLATADICYATFIIPTIILSHNVGHPEGIFGTFLCAVITGGGFGGSFAWIGGFASMFTLLVIAFERYFAVVHPHGNRGKLTLQRLKVIIPGIWILALIVNIPLFMKRSRFVEEDSSTPCIFLLSKESIRKYRTVYLSINCLVMILLVLIYSRIVYTLWFKQSGNAVLTNQGVLRLRKRVTLMVVTVSAILVISWGADAILHLLDEHAADSVKLSPLAIPIAHTMLLFNSAINPFAYALLNQRFRKKMRQMIRSRSFATRIGAMFMRRGESQDNDTGHTTGSIQMTQQDQLRERAETISRENVL</sequence>
<keyword evidence="4 9" id="KW-1133">Transmembrane helix</keyword>
<dbReference type="PANTHER" id="PTHR24241:SF76">
    <property type="entry name" value="NEUROPEPTIDE SIFAMIDE RECEPTOR"/>
    <property type="match status" value="1"/>
</dbReference>
<keyword evidence="3 7" id="KW-0812">Transmembrane</keyword>
<dbReference type="Proteomes" id="UP001159405">
    <property type="component" value="Unassembled WGS sequence"/>
</dbReference>
<organism evidence="11 12">
    <name type="scientific">Porites lobata</name>
    <dbReference type="NCBI Taxonomy" id="104759"/>
    <lineage>
        <taxon>Eukaryota</taxon>
        <taxon>Metazoa</taxon>
        <taxon>Cnidaria</taxon>
        <taxon>Anthozoa</taxon>
        <taxon>Hexacorallia</taxon>
        <taxon>Scleractinia</taxon>
        <taxon>Fungiina</taxon>
        <taxon>Poritidae</taxon>
        <taxon>Porites</taxon>
    </lineage>
</organism>
<feature type="region of interest" description="Disordered" evidence="8">
    <location>
        <begin position="313"/>
        <end position="349"/>
    </location>
</feature>
<evidence type="ECO:0000259" key="10">
    <source>
        <dbReference type="PROSITE" id="PS50262"/>
    </source>
</evidence>
<gene>
    <name evidence="11" type="ORF">PLOB_00017529</name>
</gene>
<evidence type="ECO:0000313" key="11">
    <source>
        <dbReference type="EMBL" id="CAH3176170.1"/>
    </source>
</evidence>
<dbReference type="Gene3D" id="1.20.1070.10">
    <property type="entry name" value="Rhodopsin 7-helix transmembrane proteins"/>
    <property type="match status" value="1"/>
</dbReference>
<accession>A0ABN8R9X4</accession>
<feature type="compositionally biased region" description="Polar residues" evidence="8">
    <location>
        <begin position="322"/>
        <end position="334"/>
    </location>
</feature>
<reference evidence="11 12" key="1">
    <citation type="submission" date="2022-05" db="EMBL/GenBank/DDBJ databases">
        <authorList>
            <consortium name="Genoscope - CEA"/>
            <person name="William W."/>
        </authorList>
    </citation>
    <scope>NUCLEOTIDE SEQUENCE [LARGE SCALE GENOMIC DNA]</scope>
</reference>
<feature type="domain" description="G-protein coupled receptors family 1 profile" evidence="10">
    <location>
        <begin position="23"/>
        <end position="282"/>
    </location>
</feature>
<comment type="caution">
    <text evidence="11">The sequence shown here is derived from an EMBL/GenBank/DDBJ whole genome shotgun (WGS) entry which is preliminary data.</text>
</comment>
<evidence type="ECO:0000256" key="4">
    <source>
        <dbReference type="ARBA" id="ARBA00022989"/>
    </source>
</evidence>
<keyword evidence="7" id="KW-0807">Transducer</keyword>
<name>A0ABN8R9X4_9CNID</name>
<evidence type="ECO:0000256" key="8">
    <source>
        <dbReference type="SAM" id="MobiDB-lite"/>
    </source>
</evidence>
<keyword evidence="6 7" id="KW-0675">Receptor</keyword>
<keyword evidence="2" id="KW-1003">Cell membrane</keyword>
<proteinExistence type="inferred from homology"/>
<protein>
    <recommendedName>
        <fullName evidence="10">G-protein coupled receptors family 1 profile domain-containing protein</fullName>
    </recommendedName>
</protein>
<keyword evidence="5 9" id="KW-0472">Membrane</keyword>
<keyword evidence="12" id="KW-1185">Reference proteome</keyword>
<dbReference type="CDD" id="cd00637">
    <property type="entry name" value="7tm_classA_rhodopsin-like"/>
    <property type="match status" value="1"/>
</dbReference>
<feature type="compositionally biased region" description="Basic and acidic residues" evidence="8">
    <location>
        <begin position="335"/>
        <end position="349"/>
    </location>
</feature>
<feature type="transmembrane region" description="Helical" evidence="9">
    <location>
        <begin position="262"/>
        <end position="285"/>
    </location>
</feature>
<feature type="transmembrane region" description="Helical" evidence="9">
    <location>
        <begin position="180"/>
        <end position="204"/>
    </location>
</feature>
<evidence type="ECO:0000313" key="12">
    <source>
        <dbReference type="Proteomes" id="UP001159405"/>
    </source>
</evidence>
<dbReference type="InterPro" id="IPR000276">
    <property type="entry name" value="GPCR_Rhodpsn"/>
</dbReference>
<comment type="similarity">
    <text evidence="7">Belongs to the G-protein coupled receptor 1 family.</text>
</comment>
<evidence type="ECO:0000256" key="1">
    <source>
        <dbReference type="ARBA" id="ARBA00004651"/>
    </source>
</evidence>
<dbReference type="InterPro" id="IPR017452">
    <property type="entry name" value="GPCR_Rhodpsn_7TM"/>
</dbReference>
<dbReference type="Pfam" id="PF00001">
    <property type="entry name" value="7tm_1"/>
    <property type="match status" value="1"/>
</dbReference>
<dbReference type="PROSITE" id="PS50262">
    <property type="entry name" value="G_PROTEIN_RECEP_F1_2"/>
    <property type="match status" value="1"/>
</dbReference>
<evidence type="ECO:0000256" key="7">
    <source>
        <dbReference type="RuleBase" id="RU000688"/>
    </source>
</evidence>
<feature type="transmembrane region" description="Helical" evidence="9">
    <location>
        <begin position="12"/>
        <end position="32"/>
    </location>
</feature>
<dbReference type="EMBL" id="CALNXK010000209">
    <property type="protein sequence ID" value="CAH3176170.1"/>
    <property type="molecule type" value="Genomic_DNA"/>
</dbReference>
<evidence type="ECO:0000256" key="6">
    <source>
        <dbReference type="ARBA" id="ARBA00023170"/>
    </source>
</evidence>
<keyword evidence="7" id="KW-0297">G-protein coupled receptor</keyword>
<dbReference type="PRINTS" id="PR00237">
    <property type="entry name" value="GPCRRHODOPSN"/>
</dbReference>
<evidence type="ECO:0000256" key="2">
    <source>
        <dbReference type="ARBA" id="ARBA00022475"/>
    </source>
</evidence>
<feature type="transmembrane region" description="Helical" evidence="9">
    <location>
        <begin position="77"/>
        <end position="110"/>
    </location>
</feature>
<evidence type="ECO:0000256" key="5">
    <source>
        <dbReference type="ARBA" id="ARBA00023136"/>
    </source>
</evidence>
<evidence type="ECO:0000256" key="3">
    <source>
        <dbReference type="ARBA" id="ARBA00022692"/>
    </source>
</evidence>
<comment type="subcellular location">
    <subcellularLocation>
        <location evidence="1">Cell membrane</location>
        <topology evidence="1">Multi-pass membrane protein</topology>
    </subcellularLocation>
</comment>
<evidence type="ECO:0000256" key="9">
    <source>
        <dbReference type="SAM" id="Phobius"/>
    </source>
</evidence>
<feature type="transmembrane region" description="Helical" evidence="9">
    <location>
        <begin position="131"/>
        <end position="151"/>
    </location>
</feature>
<dbReference type="SUPFAM" id="SSF81321">
    <property type="entry name" value="Family A G protein-coupled receptor-like"/>
    <property type="match status" value="1"/>
</dbReference>
<feature type="transmembrane region" description="Helical" evidence="9">
    <location>
        <begin position="44"/>
        <end position="65"/>
    </location>
</feature>
<feature type="transmembrane region" description="Helical" evidence="9">
    <location>
        <begin position="225"/>
        <end position="242"/>
    </location>
</feature>